<dbReference type="CDD" id="cd03216">
    <property type="entry name" value="ABC_Carb_Monos_I"/>
    <property type="match status" value="1"/>
</dbReference>
<evidence type="ECO:0000313" key="10">
    <source>
        <dbReference type="EMBL" id="GGL01775.1"/>
    </source>
</evidence>
<dbReference type="PANTHER" id="PTHR43790:SF3">
    <property type="entry name" value="D-ALLOSE IMPORT ATP-BINDING PROTEIN ALSA-RELATED"/>
    <property type="match status" value="1"/>
</dbReference>
<keyword evidence="11" id="KW-1185">Reference proteome</keyword>
<evidence type="ECO:0000259" key="9">
    <source>
        <dbReference type="PROSITE" id="PS50893"/>
    </source>
</evidence>
<evidence type="ECO:0000256" key="4">
    <source>
        <dbReference type="ARBA" id="ARBA00022737"/>
    </source>
</evidence>
<dbReference type="Pfam" id="PF00005">
    <property type="entry name" value="ABC_tran"/>
    <property type="match status" value="2"/>
</dbReference>
<proteinExistence type="predicted"/>
<keyword evidence="2" id="KW-1003">Cell membrane</keyword>
<dbReference type="EMBL" id="BMPQ01000027">
    <property type="protein sequence ID" value="GGL01775.1"/>
    <property type="molecule type" value="Genomic_DNA"/>
</dbReference>
<gene>
    <name evidence="10" type="primary">rbsA</name>
    <name evidence="10" type="ORF">GCM10010094_73320</name>
</gene>
<evidence type="ECO:0000256" key="3">
    <source>
        <dbReference type="ARBA" id="ARBA00022597"/>
    </source>
</evidence>
<reference evidence="10" key="2">
    <citation type="submission" date="2020-09" db="EMBL/GenBank/DDBJ databases">
        <authorList>
            <person name="Sun Q."/>
            <person name="Ohkuma M."/>
        </authorList>
    </citation>
    <scope>NUCLEOTIDE SEQUENCE</scope>
    <source>
        <strain evidence="10">JCM 3035</strain>
    </source>
</reference>
<dbReference type="PROSITE" id="PS50893">
    <property type="entry name" value="ABC_TRANSPORTER_2"/>
    <property type="match status" value="2"/>
</dbReference>
<dbReference type="PANTHER" id="PTHR43790">
    <property type="entry name" value="CARBOHYDRATE TRANSPORT ATP-BINDING PROTEIN MG119-RELATED"/>
    <property type="match status" value="1"/>
</dbReference>
<dbReference type="SUPFAM" id="SSF52540">
    <property type="entry name" value="P-loop containing nucleoside triphosphate hydrolases"/>
    <property type="match status" value="2"/>
</dbReference>
<evidence type="ECO:0000256" key="5">
    <source>
        <dbReference type="ARBA" id="ARBA00022741"/>
    </source>
</evidence>
<keyword evidence="1" id="KW-0813">Transport</keyword>
<sequence length="532" mass="56961">MDHDASRRVPLSRPEVATMDEPAIELSGISKSFTGVPVLRDVSFRVRAGSLHALLGGNGSGKSTTLKILAGIHRAEHGGVIRVHGTRHDTRDYSPATARAAGLRFVHQELGLVPDLTVSENFALDGGFPRRYGPAIGWRALHRGTQEQLDRAQVRVDARTPVRELRPSDRTLVAIARALRDSDRGRHITLVLDEPTASLPQHEVDVLLGALRECRDRGQTIIYVSHRLGEVLEIADRISVLRDGEVAVDIPASGASRESLIEAMTGASVEPPARRAPGEGDPVGPALLRVQGLSAGALRCADLDLAAGEVVGLAGLVGSGRTSLLRALFGDLLVRAGTVILDGQAVTVRNPAEAIELGIALVPEDRAGDAAFLDRPLWENVSAASAGDYWSGWRMDRRRERSDALALLDRYDVRAASADAPFASVSGGNQQKAVLARWFHRAPRVLLLDEPTQGVDAAARADIHRFVRAQVSGGSAALVASSDAEELAELCDRVVVLREGRSSAVLSGPQLTEARISQLAQEDRSDLDVPEQ</sequence>
<accession>A0A917RCP5</accession>
<protein>
    <submittedName>
        <fullName evidence="10">Ribose import ATP-binding protein RbsA</fullName>
    </submittedName>
</protein>
<evidence type="ECO:0000256" key="8">
    <source>
        <dbReference type="ARBA" id="ARBA00023136"/>
    </source>
</evidence>
<keyword evidence="7" id="KW-1278">Translocase</keyword>
<dbReference type="PROSITE" id="PS00211">
    <property type="entry name" value="ABC_TRANSPORTER_1"/>
    <property type="match status" value="1"/>
</dbReference>
<evidence type="ECO:0000256" key="7">
    <source>
        <dbReference type="ARBA" id="ARBA00022967"/>
    </source>
</evidence>
<dbReference type="InterPro" id="IPR003439">
    <property type="entry name" value="ABC_transporter-like_ATP-bd"/>
</dbReference>
<evidence type="ECO:0000256" key="6">
    <source>
        <dbReference type="ARBA" id="ARBA00022840"/>
    </source>
</evidence>
<organism evidence="10 11">
    <name type="scientific">Streptomyces flaveus</name>
    <dbReference type="NCBI Taxonomy" id="66370"/>
    <lineage>
        <taxon>Bacteria</taxon>
        <taxon>Bacillati</taxon>
        <taxon>Actinomycetota</taxon>
        <taxon>Actinomycetes</taxon>
        <taxon>Kitasatosporales</taxon>
        <taxon>Streptomycetaceae</taxon>
        <taxon>Streptomyces</taxon>
        <taxon>Streptomyces aurantiacus group</taxon>
    </lineage>
</organism>
<dbReference type="Proteomes" id="UP000637788">
    <property type="component" value="Unassembled WGS sequence"/>
</dbReference>
<dbReference type="Gene3D" id="3.40.50.300">
    <property type="entry name" value="P-loop containing nucleotide triphosphate hydrolases"/>
    <property type="match status" value="2"/>
</dbReference>
<keyword evidence="5" id="KW-0547">Nucleotide-binding</keyword>
<keyword evidence="6 10" id="KW-0067">ATP-binding</keyword>
<comment type="caution">
    <text evidence="10">The sequence shown here is derived from an EMBL/GenBank/DDBJ whole genome shotgun (WGS) entry which is preliminary data.</text>
</comment>
<reference evidence="10" key="1">
    <citation type="journal article" date="2014" name="Int. J. Syst. Evol. Microbiol.">
        <title>Complete genome sequence of Corynebacterium casei LMG S-19264T (=DSM 44701T), isolated from a smear-ripened cheese.</title>
        <authorList>
            <consortium name="US DOE Joint Genome Institute (JGI-PGF)"/>
            <person name="Walter F."/>
            <person name="Albersmeier A."/>
            <person name="Kalinowski J."/>
            <person name="Ruckert C."/>
        </authorList>
    </citation>
    <scope>NUCLEOTIDE SEQUENCE</scope>
    <source>
        <strain evidence="10">JCM 3035</strain>
    </source>
</reference>
<dbReference type="InterPro" id="IPR003593">
    <property type="entry name" value="AAA+_ATPase"/>
</dbReference>
<dbReference type="GO" id="GO:0005524">
    <property type="term" value="F:ATP binding"/>
    <property type="evidence" value="ECO:0007669"/>
    <property type="project" value="UniProtKB-KW"/>
</dbReference>
<name>A0A917RCP5_9ACTN</name>
<keyword evidence="3" id="KW-0762">Sugar transport</keyword>
<dbReference type="CDD" id="cd03215">
    <property type="entry name" value="ABC_Carb_Monos_II"/>
    <property type="match status" value="1"/>
</dbReference>
<dbReference type="InterPro" id="IPR017871">
    <property type="entry name" value="ABC_transporter-like_CS"/>
</dbReference>
<evidence type="ECO:0000313" key="11">
    <source>
        <dbReference type="Proteomes" id="UP000637788"/>
    </source>
</evidence>
<feature type="domain" description="ABC transporter" evidence="9">
    <location>
        <begin position="283"/>
        <end position="524"/>
    </location>
</feature>
<evidence type="ECO:0000256" key="1">
    <source>
        <dbReference type="ARBA" id="ARBA00022448"/>
    </source>
</evidence>
<dbReference type="GO" id="GO:0016887">
    <property type="term" value="F:ATP hydrolysis activity"/>
    <property type="evidence" value="ECO:0007669"/>
    <property type="project" value="InterPro"/>
</dbReference>
<dbReference type="InterPro" id="IPR050107">
    <property type="entry name" value="ABC_carbohydrate_import_ATPase"/>
</dbReference>
<dbReference type="InterPro" id="IPR027417">
    <property type="entry name" value="P-loop_NTPase"/>
</dbReference>
<dbReference type="AlphaFoldDB" id="A0A917RCP5"/>
<feature type="domain" description="ABC transporter" evidence="9">
    <location>
        <begin position="24"/>
        <end position="268"/>
    </location>
</feature>
<dbReference type="SMART" id="SM00382">
    <property type="entry name" value="AAA"/>
    <property type="match status" value="2"/>
</dbReference>
<keyword evidence="4" id="KW-0677">Repeat</keyword>
<keyword evidence="8" id="KW-0472">Membrane</keyword>
<evidence type="ECO:0000256" key="2">
    <source>
        <dbReference type="ARBA" id="ARBA00022475"/>
    </source>
</evidence>